<dbReference type="InterPro" id="IPR038731">
    <property type="entry name" value="RgtA/B/C-like"/>
</dbReference>
<evidence type="ECO:0000256" key="1">
    <source>
        <dbReference type="ARBA" id="ARBA00004651"/>
    </source>
</evidence>
<dbReference type="Proteomes" id="UP000267128">
    <property type="component" value="Unassembled WGS sequence"/>
</dbReference>
<dbReference type="GO" id="GO:0016763">
    <property type="term" value="F:pentosyltransferase activity"/>
    <property type="evidence" value="ECO:0007669"/>
    <property type="project" value="TreeGrafter"/>
</dbReference>
<dbReference type="RefSeq" id="WP_123226891.1">
    <property type="nucleotide sequence ID" value="NZ_RJSE01000005.1"/>
</dbReference>
<evidence type="ECO:0000256" key="7">
    <source>
        <dbReference type="ARBA" id="ARBA00023136"/>
    </source>
</evidence>
<evidence type="ECO:0000256" key="2">
    <source>
        <dbReference type="ARBA" id="ARBA00022475"/>
    </source>
</evidence>
<dbReference type="PANTHER" id="PTHR33908:SF11">
    <property type="entry name" value="MEMBRANE PROTEIN"/>
    <property type="match status" value="1"/>
</dbReference>
<evidence type="ECO:0000256" key="5">
    <source>
        <dbReference type="ARBA" id="ARBA00022692"/>
    </source>
</evidence>
<feature type="transmembrane region" description="Helical" evidence="8">
    <location>
        <begin position="18"/>
        <end position="36"/>
    </location>
</feature>
<accession>A0A3N0CLH4</accession>
<keyword evidence="11" id="KW-1185">Reference proteome</keyword>
<feature type="transmembrane region" description="Helical" evidence="8">
    <location>
        <begin position="277"/>
        <end position="298"/>
    </location>
</feature>
<feature type="transmembrane region" description="Helical" evidence="8">
    <location>
        <begin position="84"/>
        <end position="106"/>
    </location>
</feature>
<keyword evidence="6 8" id="KW-1133">Transmembrane helix</keyword>
<evidence type="ECO:0000313" key="11">
    <source>
        <dbReference type="Proteomes" id="UP000267128"/>
    </source>
</evidence>
<dbReference type="OrthoDB" id="3778591at2"/>
<evidence type="ECO:0000256" key="4">
    <source>
        <dbReference type="ARBA" id="ARBA00022679"/>
    </source>
</evidence>
<dbReference type="EMBL" id="RJSE01000005">
    <property type="protein sequence ID" value="RNL64315.1"/>
    <property type="molecule type" value="Genomic_DNA"/>
</dbReference>
<feature type="transmembrane region" description="Helical" evidence="8">
    <location>
        <begin position="118"/>
        <end position="138"/>
    </location>
</feature>
<dbReference type="AlphaFoldDB" id="A0A3N0CLH4"/>
<feature type="transmembrane region" description="Helical" evidence="8">
    <location>
        <begin position="167"/>
        <end position="185"/>
    </location>
</feature>
<comment type="caution">
    <text evidence="10">The sequence shown here is derived from an EMBL/GenBank/DDBJ whole genome shotgun (WGS) entry which is preliminary data.</text>
</comment>
<keyword evidence="5 8" id="KW-0812">Transmembrane</keyword>
<dbReference type="PANTHER" id="PTHR33908">
    <property type="entry name" value="MANNOSYLTRANSFERASE YKCB-RELATED"/>
    <property type="match status" value="1"/>
</dbReference>
<sequence length="505" mass="53636">MAADLTTRKTTRWTTPKAAPAVLWATIAAVLAIRLLHMRDGASPDEGGFLVVASQWHSGGSSLYGDYWVDRPPLLITVFKLIDLLGGVVALRIVGALICALTIWMLHSTARRVFGERPAAWTAITAGALLISPLYGAIDVNGELIALPFVVLGIRLAVEAVLAEDGLVARLAALGAGMAAVAAVLVKQNMADVVVFAAIAWVVGWRVRRISGSRLLALVGFAALGAVLAYALVMLWALAHGTSPYAAYEATYPFRVKAGELIADDLRTSSSERLRNLVHAFLGSMVPIVLAATAVFGLRRSREPWMLFALAGLLAWGAFSVLAGGSYWLHYLIETLPAVALSAGVLAAAAPRIVRPVVGLVALSGLIAGTTVIFSPTPTPGTEIGRALDAVARPGDTVISAFGDADILRVTGMRSPYPYLWSLPSRVRDPEMTLLRGVLTGPDAPAWIVVRGPGTETRLKRRGAMAEITDRYRKVGTVCERNIYLRDDLERSAPVTPAGADCGPR</sequence>
<evidence type="ECO:0000256" key="6">
    <source>
        <dbReference type="ARBA" id="ARBA00022989"/>
    </source>
</evidence>
<keyword evidence="7 8" id="KW-0472">Membrane</keyword>
<reference evidence="10 11" key="1">
    <citation type="submission" date="2018-11" db="EMBL/GenBank/DDBJ databases">
        <authorList>
            <person name="Li F."/>
        </authorList>
    </citation>
    <scope>NUCLEOTIDE SEQUENCE [LARGE SCALE GENOMIC DNA]</scope>
    <source>
        <strain evidence="10 11">Gsoil 097</strain>
    </source>
</reference>
<keyword evidence="3" id="KW-0328">Glycosyltransferase</keyword>
<feature type="transmembrane region" description="Helical" evidence="8">
    <location>
        <begin position="305"/>
        <end position="322"/>
    </location>
</feature>
<feature type="transmembrane region" description="Helical" evidence="8">
    <location>
        <begin position="357"/>
        <end position="374"/>
    </location>
</feature>
<dbReference type="GO" id="GO:0005886">
    <property type="term" value="C:plasma membrane"/>
    <property type="evidence" value="ECO:0007669"/>
    <property type="project" value="UniProtKB-SubCell"/>
</dbReference>
<comment type="subcellular location">
    <subcellularLocation>
        <location evidence="1">Cell membrane</location>
        <topology evidence="1">Multi-pass membrane protein</topology>
    </subcellularLocation>
</comment>
<evidence type="ECO:0000259" key="9">
    <source>
        <dbReference type="Pfam" id="PF13231"/>
    </source>
</evidence>
<gene>
    <name evidence="10" type="ORF">EFK50_07250</name>
</gene>
<organism evidence="10 11">
    <name type="scientific">Nocardioides marmoriginsengisoli</name>
    <dbReference type="NCBI Taxonomy" id="661483"/>
    <lineage>
        <taxon>Bacteria</taxon>
        <taxon>Bacillati</taxon>
        <taxon>Actinomycetota</taxon>
        <taxon>Actinomycetes</taxon>
        <taxon>Propionibacteriales</taxon>
        <taxon>Nocardioidaceae</taxon>
        <taxon>Nocardioides</taxon>
    </lineage>
</organism>
<feature type="transmembrane region" description="Helical" evidence="8">
    <location>
        <begin position="328"/>
        <end position="350"/>
    </location>
</feature>
<dbReference type="GO" id="GO:0009103">
    <property type="term" value="P:lipopolysaccharide biosynthetic process"/>
    <property type="evidence" value="ECO:0007669"/>
    <property type="project" value="UniProtKB-ARBA"/>
</dbReference>
<evidence type="ECO:0000313" key="10">
    <source>
        <dbReference type="EMBL" id="RNL64315.1"/>
    </source>
</evidence>
<proteinExistence type="predicted"/>
<dbReference type="InterPro" id="IPR050297">
    <property type="entry name" value="LipidA_mod_glycosyltrf_83"/>
</dbReference>
<protein>
    <recommendedName>
        <fullName evidence="9">Glycosyltransferase RgtA/B/C/D-like domain-containing protein</fullName>
    </recommendedName>
</protein>
<name>A0A3N0CLH4_9ACTN</name>
<evidence type="ECO:0000256" key="8">
    <source>
        <dbReference type="SAM" id="Phobius"/>
    </source>
</evidence>
<keyword evidence="4" id="KW-0808">Transferase</keyword>
<feature type="domain" description="Glycosyltransferase RgtA/B/C/D-like" evidence="9">
    <location>
        <begin position="70"/>
        <end position="227"/>
    </location>
</feature>
<evidence type="ECO:0000256" key="3">
    <source>
        <dbReference type="ARBA" id="ARBA00022676"/>
    </source>
</evidence>
<feature type="transmembrane region" description="Helical" evidence="8">
    <location>
        <begin position="215"/>
        <end position="239"/>
    </location>
</feature>
<dbReference type="Pfam" id="PF13231">
    <property type="entry name" value="PMT_2"/>
    <property type="match status" value="1"/>
</dbReference>
<keyword evidence="2" id="KW-1003">Cell membrane</keyword>